<dbReference type="Proteomes" id="UP000255165">
    <property type="component" value="Unassembled WGS sequence"/>
</dbReference>
<dbReference type="InterPro" id="IPR044855">
    <property type="entry name" value="CoA-Trfase_III_dom3_sf"/>
</dbReference>
<organism evidence="2 3">
    <name type="scientific">Cupriavidus lacunae</name>
    <dbReference type="NCBI Taxonomy" id="2666307"/>
    <lineage>
        <taxon>Bacteria</taxon>
        <taxon>Pseudomonadati</taxon>
        <taxon>Pseudomonadota</taxon>
        <taxon>Betaproteobacteria</taxon>
        <taxon>Burkholderiales</taxon>
        <taxon>Burkholderiaceae</taxon>
        <taxon>Cupriavidus</taxon>
    </lineage>
</organism>
<dbReference type="Gene3D" id="3.40.50.10540">
    <property type="entry name" value="Crotonobetainyl-coa:carnitine coa-transferase, domain 1"/>
    <property type="match status" value="1"/>
</dbReference>
<gene>
    <name evidence="2" type="ORF">DN412_35425</name>
</gene>
<dbReference type="Pfam" id="PF02515">
    <property type="entry name" value="CoA_transf_3"/>
    <property type="match status" value="1"/>
</dbReference>
<dbReference type="AlphaFoldDB" id="A0A370NJH3"/>
<sequence>MLRDSLEGVRVLDFSHVLAGPVCTMMLADLGAHVVKIEPPNGEIGRSIGPPWIHGESAIHLSVNRNKDSLAIDLKTDAGRQAIRQMVRCADVVVENFRPGVMASLGLDYETLARVNPRLVYCSISAFGQTGSSRSRPGVDGIIQAVSGLMSTLGEAGSDPLKIPVPVADMVTGYLATIAVLGALHKTRHRETGQYLDISLYNATIMLQQIGFASYFASGVEPEKAGSAAPYAAPNEAFPTADGWLMVAAYHPDRWTALCDVLDVRALETDPRFAANADRVRNRTELHKLLSQRFMKRNNVEWIHILTARDILCAPVSSYGDVVGSQEYRDSGIDLCVDHPIAGKVRMPGFALGPSDRSVHQPRPAPMAGQHSAEVLAAYGVPSQSIAELLARGIIRTVS</sequence>
<evidence type="ECO:0000256" key="1">
    <source>
        <dbReference type="ARBA" id="ARBA00022679"/>
    </source>
</evidence>
<dbReference type="Gene3D" id="3.30.1540.10">
    <property type="entry name" value="formyl-coa transferase, domain 3"/>
    <property type="match status" value="1"/>
</dbReference>
<proteinExistence type="predicted"/>
<dbReference type="PANTHER" id="PTHR48207">
    <property type="entry name" value="SUCCINATE--HYDROXYMETHYLGLUTARATE COA-TRANSFERASE"/>
    <property type="match status" value="1"/>
</dbReference>
<protein>
    <submittedName>
        <fullName evidence="2">CoA transferase</fullName>
    </submittedName>
</protein>
<evidence type="ECO:0000313" key="3">
    <source>
        <dbReference type="Proteomes" id="UP000255165"/>
    </source>
</evidence>
<keyword evidence="3" id="KW-1185">Reference proteome</keyword>
<name>A0A370NJH3_9BURK</name>
<reference evidence="3" key="1">
    <citation type="submission" date="2018-06" db="EMBL/GenBank/DDBJ databases">
        <authorList>
            <person name="Feng T."/>
            <person name="Jeon C.O."/>
        </authorList>
    </citation>
    <scope>NUCLEOTIDE SEQUENCE [LARGE SCALE GENOMIC DNA]</scope>
    <source>
        <strain evidence="3">S23</strain>
    </source>
</reference>
<dbReference type="GO" id="GO:0008410">
    <property type="term" value="F:CoA-transferase activity"/>
    <property type="evidence" value="ECO:0007669"/>
    <property type="project" value="TreeGrafter"/>
</dbReference>
<dbReference type="InterPro" id="IPR003673">
    <property type="entry name" value="CoA-Trfase_fam_III"/>
</dbReference>
<dbReference type="SUPFAM" id="SSF89796">
    <property type="entry name" value="CoA-transferase family III (CaiB/BaiF)"/>
    <property type="match status" value="1"/>
</dbReference>
<accession>A0A370NJH3</accession>
<dbReference type="EMBL" id="QKWJ01000085">
    <property type="protein sequence ID" value="RDK05728.1"/>
    <property type="molecule type" value="Genomic_DNA"/>
</dbReference>
<comment type="caution">
    <text evidence="2">The sequence shown here is derived from an EMBL/GenBank/DDBJ whole genome shotgun (WGS) entry which is preliminary data.</text>
</comment>
<dbReference type="PANTHER" id="PTHR48207:SF3">
    <property type="entry name" value="SUCCINATE--HYDROXYMETHYLGLUTARATE COA-TRANSFERASE"/>
    <property type="match status" value="1"/>
</dbReference>
<dbReference type="InterPro" id="IPR023606">
    <property type="entry name" value="CoA-Trfase_III_dom_1_sf"/>
</dbReference>
<dbReference type="RefSeq" id="WP_115215826.1">
    <property type="nucleotide sequence ID" value="NZ_QKWJ01000085.1"/>
</dbReference>
<keyword evidence="1 2" id="KW-0808">Transferase</keyword>
<dbReference type="InterPro" id="IPR050483">
    <property type="entry name" value="CoA-transferase_III_domain"/>
</dbReference>
<evidence type="ECO:0000313" key="2">
    <source>
        <dbReference type="EMBL" id="RDK05728.1"/>
    </source>
</evidence>